<evidence type="ECO:0000256" key="20">
    <source>
        <dbReference type="ARBA" id="ARBA00041599"/>
    </source>
</evidence>
<dbReference type="InterPro" id="IPR036148">
    <property type="entry name" value="MmgE/PrpD_sf"/>
</dbReference>
<protein>
    <recommendedName>
        <fullName evidence="18">Probable beta-glucosidase E</fullName>
        <ecNumber evidence="6">3.2.1.21</ecNumber>
    </recommendedName>
    <alternativeName>
        <fullName evidence="19">Beta-D-glucoside glucohydrolase E</fullName>
    </alternativeName>
    <alternativeName>
        <fullName evidence="20">Cellobiase E</fullName>
    </alternativeName>
    <alternativeName>
        <fullName evidence="21">Gentiobiase E</fullName>
    </alternativeName>
</protein>
<keyword evidence="16" id="KW-0326">Glycosidase</keyword>
<dbReference type="OrthoDB" id="416222at2759"/>
<dbReference type="Pfam" id="PF01915">
    <property type="entry name" value="Glyco_hydro_3_C"/>
    <property type="match status" value="1"/>
</dbReference>
<keyword evidence="29" id="KW-1185">Reference proteome</keyword>
<dbReference type="InterPro" id="IPR050288">
    <property type="entry name" value="Cellulose_deg_GH3"/>
</dbReference>
<dbReference type="NCBIfam" id="NF006943">
    <property type="entry name" value="PRK09425.1"/>
    <property type="match status" value="1"/>
</dbReference>
<evidence type="ECO:0000313" key="28">
    <source>
        <dbReference type="EMBL" id="RKF64269.1"/>
    </source>
</evidence>
<comment type="catalytic activity">
    <reaction evidence="1">
        <text>Hydrolysis of terminal, non-reducing beta-D-glucosyl residues with release of beta-D-glucose.</text>
        <dbReference type="EC" id="3.2.1.21"/>
    </reaction>
</comment>
<evidence type="ECO:0000256" key="2">
    <source>
        <dbReference type="ARBA" id="ARBA00004401"/>
    </source>
</evidence>
<dbReference type="SUPFAM" id="SSF103378">
    <property type="entry name" value="2-methylcitrate dehydratase PrpD"/>
    <property type="match status" value="1"/>
</dbReference>
<evidence type="ECO:0000256" key="17">
    <source>
        <dbReference type="ARBA" id="ARBA00023326"/>
    </source>
</evidence>
<evidence type="ECO:0000256" key="13">
    <source>
        <dbReference type="ARBA" id="ARBA00023180"/>
    </source>
</evidence>
<proteinExistence type="inferred from homology"/>
<dbReference type="EMBL" id="MCFK01002008">
    <property type="protein sequence ID" value="RKF64269.1"/>
    <property type="molecule type" value="Genomic_DNA"/>
</dbReference>
<dbReference type="InterPro" id="IPR042183">
    <property type="entry name" value="MmgE/PrpD_sf_1"/>
</dbReference>
<dbReference type="NCBIfam" id="TIGR02330">
    <property type="entry name" value="prpD"/>
    <property type="match status" value="1"/>
</dbReference>
<evidence type="ECO:0000259" key="26">
    <source>
        <dbReference type="Pfam" id="PF03972"/>
    </source>
</evidence>
<evidence type="ECO:0000256" key="9">
    <source>
        <dbReference type="ARBA" id="ARBA00022801"/>
    </source>
</evidence>
<evidence type="ECO:0000256" key="15">
    <source>
        <dbReference type="ARBA" id="ARBA00023277"/>
    </source>
</evidence>
<dbReference type="InterPro" id="IPR001764">
    <property type="entry name" value="Glyco_hydro_3_N"/>
</dbReference>
<keyword evidence="11 23" id="KW-1133">Transmembrane helix</keyword>
<evidence type="ECO:0000256" key="4">
    <source>
        <dbReference type="ARBA" id="ARBA00005336"/>
    </source>
</evidence>
<dbReference type="InterPro" id="IPR036962">
    <property type="entry name" value="Glyco_hydro_3_N_sf"/>
</dbReference>
<dbReference type="InterPro" id="IPR045336">
    <property type="entry name" value="MmgE_PrpD_N"/>
</dbReference>
<comment type="subcellular location">
    <subcellularLocation>
        <location evidence="2">Cell membrane</location>
        <topology evidence="2">Single-pass type II membrane protein</topology>
    </subcellularLocation>
</comment>
<dbReference type="Gene3D" id="3.40.50.1700">
    <property type="entry name" value="Glycoside hydrolase family 3 C-terminal domain"/>
    <property type="match status" value="1"/>
</dbReference>
<dbReference type="GO" id="GO:0051537">
    <property type="term" value="F:2 iron, 2 sulfur cluster binding"/>
    <property type="evidence" value="ECO:0007669"/>
    <property type="project" value="InterPro"/>
</dbReference>
<dbReference type="PANTHER" id="PTHR42715:SF20">
    <property type="entry name" value="BETA-GLUCOSIDASE E-RELATED"/>
    <property type="match status" value="1"/>
</dbReference>
<dbReference type="GO" id="GO:0009251">
    <property type="term" value="P:glucan catabolic process"/>
    <property type="evidence" value="ECO:0007669"/>
    <property type="project" value="TreeGrafter"/>
</dbReference>
<feature type="domain" description="Glycoside hydrolase family 3 C-terminal" evidence="25">
    <location>
        <begin position="507"/>
        <end position="772"/>
    </location>
</feature>
<evidence type="ECO:0000256" key="6">
    <source>
        <dbReference type="ARBA" id="ARBA00012744"/>
    </source>
</evidence>
<evidence type="ECO:0000256" key="11">
    <source>
        <dbReference type="ARBA" id="ARBA00022989"/>
    </source>
</evidence>
<dbReference type="InterPro" id="IPR017853">
    <property type="entry name" value="GH"/>
</dbReference>
<reference evidence="28 29" key="1">
    <citation type="journal article" date="2018" name="BMC Genomics">
        <title>Comparative genome analyses reveal sequence features reflecting distinct modes of host-adaptation between dicot and monocot powdery mildew.</title>
        <authorList>
            <person name="Wu Y."/>
            <person name="Ma X."/>
            <person name="Pan Z."/>
            <person name="Kale S.D."/>
            <person name="Song Y."/>
            <person name="King H."/>
            <person name="Zhang Q."/>
            <person name="Presley C."/>
            <person name="Deng X."/>
            <person name="Wei C.I."/>
            <person name="Xiao S."/>
        </authorList>
    </citation>
    <scope>NUCLEOTIDE SEQUENCE [LARGE SCALE GENOMIC DNA]</scope>
    <source>
        <strain evidence="28">UMSG2</strain>
    </source>
</reference>
<dbReference type="InterPro" id="IPR042188">
    <property type="entry name" value="MmgE/PrpD_sf_2"/>
</dbReference>
<dbReference type="FunFam" id="3.40.50.1700:FF:000003">
    <property type="entry name" value="Probable beta-glucosidase"/>
    <property type="match status" value="1"/>
</dbReference>
<evidence type="ECO:0000256" key="5">
    <source>
        <dbReference type="ARBA" id="ARBA00006174"/>
    </source>
</evidence>
<keyword evidence="14" id="KW-0456">Lyase</keyword>
<evidence type="ECO:0000256" key="10">
    <source>
        <dbReference type="ARBA" id="ARBA00022968"/>
    </source>
</evidence>
<evidence type="ECO:0000256" key="16">
    <source>
        <dbReference type="ARBA" id="ARBA00023295"/>
    </source>
</evidence>
<dbReference type="InterPro" id="IPR012705">
    <property type="entry name" value="2Me_IsoCit_deHydtase_PrpD"/>
</dbReference>
<evidence type="ECO:0000256" key="7">
    <source>
        <dbReference type="ARBA" id="ARBA00022475"/>
    </source>
</evidence>
<comment type="similarity">
    <text evidence="4">Belongs to the glycosyl hydrolase 3 family.</text>
</comment>
<dbReference type="FunFam" id="3.20.20.300:FF:000002">
    <property type="entry name" value="Probable beta-glucosidase"/>
    <property type="match status" value="1"/>
</dbReference>
<comment type="caution">
    <text evidence="28">The sequence shown here is derived from an EMBL/GenBank/DDBJ whole genome shotgun (WGS) entry which is preliminary data.</text>
</comment>
<feature type="region of interest" description="Disordered" evidence="22">
    <location>
        <begin position="842"/>
        <end position="862"/>
    </location>
</feature>
<dbReference type="InterPro" id="IPR002772">
    <property type="entry name" value="Glyco_hydro_3_C"/>
</dbReference>
<dbReference type="GO" id="GO:0008422">
    <property type="term" value="F:beta-glucosidase activity"/>
    <property type="evidence" value="ECO:0007669"/>
    <property type="project" value="UniProtKB-EC"/>
</dbReference>
<keyword evidence="12 23" id="KW-0472">Membrane</keyword>
<gene>
    <name evidence="28" type="ORF">OnM2_020052</name>
</gene>
<dbReference type="Pfam" id="PF03972">
    <property type="entry name" value="MmgE_PrpD_N"/>
    <property type="match status" value="1"/>
</dbReference>
<dbReference type="FunFam" id="3.30.1330.120:FF:000001">
    <property type="entry name" value="2-methylcitrate dehydratase"/>
    <property type="match status" value="1"/>
</dbReference>
<dbReference type="InterPro" id="IPR036881">
    <property type="entry name" value="Glyco_hydro_3_C_sf"/>
</dbReference>
<dbReference type="Gene3D" id="3.20.20.300">
    <property type="entry name" value="Glycoside hydrolase, family 3, N-terminal domain"/>
    <property type="match status" value="1"/>
</dbReference>
<dbReference type="GO" id="GO:0019679">
    <property type="term" value="P:propionate metabolic process, methylcitrate cycle"/>
    <property type="evidence" value="ECO:0007669"/>
    <property type="project" value="InterPro"/>
</dbReference>
<dbReference type="PANTHER" id="PTHR42715">
    <property type="entry name" value="BETA-GLUCOSIDASE"/>
    <property type="match status" value="1"/>
</dbReference>
<dbReference type="PRINTS" id="PR00133">
    <property type="entry name" value="GLHYDRLASE3"/>
</dbReference>
<evidence type="ECO:0000313" key="29">
    <source>
        <dbReference type="Proteomes" id="UP000286134"/>
    </source>
</evidence>
<evidence type="ECO:0000256" key="3">
    <source>
        <dbReference type="ARBA" id="ARBA00004987"/>
    </source>
</evidence>
<dbReference type="Pfam" id="PF19305">
    <property type="entry name" value="MmgE_PrpD_C"/>
    <property type="match status" value="1"/>
</dbReference>
<dbReference type="Gene3D" id="3.30.1330.120">
    <property type="entry name" value="2-methylcitrate dehydratase PrpD"/>
    <property type="match status" value="1"/>
</dbReference>
<dbReference type="SUPFAM" id="SSF52279">
    <property type="entry name" value="Beta-D-glucan exohydrolase, C-terminal domain"/>
    <property type="match status" value="1"/>
</dbReference>
<accession>A0A420I3H5</accession>
<sequence length="1451" mass="159883">MRFMTMNHQKEESLISGAPIISEKTSTLIKQDDCLIIENNNSNKYQRKAFNPKPTFTKRLLRVLLISSLTILILISLISCTELFKKRNIRSINNEYSHLSSLVKRLTPQKWTDVFDNTTDITYGQSPPWYPTPKGGTTFKWVESYKKAQKLVNQMSLMEKVNITTGTGWQMGLAVGNTGPAIHVGFPSLALQDGPLGIRFSDNITAFPAGITTGATWNKELMYSRGKALGKEARLKGVNVLLGPSVGPLGRMPAGGRNWEGFGADPALQGIAAAETIRGIQEEGIMATIKHFIGNEQEHYRQSYETRNNENSLSVNIDDRTLHELYGWPFQDAVKAGVASVMCSYQMVNNSYACQNSKLMNGYLKDELGFSGFVQSDWSAQKSGVASALAGLDMSMPGDGLKLGDGKPFWGPELSKSILNGSVPLERLNDMVTRVVAAWYQLGQDDLTKFDRKGPNFSSWTKDPTGVISPGSPDDKDIVVVNHYIKAQGIGDELNSAIAHQVAVEGTVLLKNTGILPLSSDYLLANETKIRIGIFGEDSASGQGPNFCNDRGCNQGTLGSGWGSGSVEFPYLISPATALKKALNIDKYNVTLYPSNTLPSKTSASTLKEQDICIVFANADSGEGYITYDGNQGDRKDLYLQKGGEELIKDVANGCGNSYGDTIVVIHSVGPVIMESFVHHSNIKAIVWANLPGQESGNALTDILLGKVNPSGKLPYTIGKSLDDYGPGGKILYNSSLAVPQLTFEEGLYIDYRHFDKYDIKPTYPFGFGLSYTKFRFNNLVVTKVLEKSELPSPRPIKASPPNYPSTTLDDNEALFPQGFRKLNKYIYPYITNITEVKKGDYPYPDGYSDEQPPSPAGGDEGGNPDLWNIYASVSIEITNVGHLPDLCAAAESRSSIVYPTTSRLKMSQVAIHSFRYSIVRAQGLLHVPRLSLIASQNSFTCFRIKAVKQFSTMSPQQSGASIQPLQARQYDSEILDIANYVHNTPIQSDLAFDTARYVFVDTIGCGLEGLKFHECRKLLGPIVPGTLVPNGTKVFGTSYQLDPVNGAFNIGAMIRWLDYNDCWLAAEWGHPSDNLGAILAVADWISRTNRAGGNLGNGKILKVRDILEAMIKAHEIQGCLALLNSYNKVGLDHVVLVKVASTAVTSKMLGLSEKQTADAVSQAWVDGQSLRTYRHSPNTMSRKSWAAGDACQRAVNLVLKVLKGEPGVPTVLSAPVWGFYDVLFKGKKFDFQRGYGSYVMENVLFKVSYPAEFHSQTAIEASKKIHKLLADQGKSAADIKEIVCRTHEACVRIIDKQFKPMDNFADRDHCIQYMCAVMLVYGRLEANDYTDGGEAATSPLVESLRKKIKCVEDPQFTKDYHDENLRTIPNALTVTLNDGSILEEIVVHAPLGHKLRREEAKPEILAKYKRHLASHYSDDKVHELLNLADDKEKLNDMAIDEYVDLYIKQE</sequence>
<evidence type="ECO:0000256" key="8">
    <source>
        <dbReference type="ARBA" id="ARBA00022692"/>
    </source>
</evidence>
<keyword evidence="17" id="KW-0624">Polysaccharide degradation</keyword>
<evidence type="ECO:0000256" key="18">
    <source>
        <dbReference type="ARBA" id="ARBA00039576"/>
    </source>
</evidence>
<evidence type="ECO:0000259" key="25">
    <source>
        <dbReference type="Pfam" id="PF01915"/>
    </source>
</evidence>
<feature type="transmembrane region" description="Helical" evidence="23">
    <location>
        <begin position="60"/>
        <end position="78"/>
    </location>
</feature>
<evidence type="ECO:0000259" key="24">
    <source>
        <dbReference type="Pfam" id="PF00933"/>
    </source>
</evidence>
<keyword evidence="7" id="KW-1003">Cell membrane</keyword>
<dbReference type="Pfam" id="PF00933">
    <property type="entry name" value="Glyco_hydro_3"/>
    <property type="match status" value="1"/>
</dbReference>
<keyword evidence="9" id="KW-0378">Hydrolase</keyword>
<dbReference type="Gene3D" id="1.10.4100.10">
    <property type="entry name" value="2-methylcitrate dehydratase PrpD"/>
    <property type="match status" value="1"/>
</dbReference>
<feature type="domain" description="Glycoside hydrolase family 3 N-terminal" evidence="24">
    <location>
        <begin position="198"/>
        <end position="436"/>
    </location>
</feature>
<dbReference type="InterPro" id="IPR045337">
    <property type="entry name" value="MmgE_PrpD_C"/>
</dbReference>
<name>A0A420I3H5_9PEZI</name>
<evidence type="ECO:0000256" key="12">
    <source>
        <dbReference type="ARBA" id="ARBA00023136"/>
    </source>
</evidence>
<dbReference type="GO" id="GO:0047547">
    <property type="term" value="F:2-methylcitrate dehydratase activity"/>
    <property type="evidence" value="ECO:0007669"/>
    <property type="project" value="InterPro"/>
</dbReference>
<dbReference type="STRING" id="212602.A0A420I3H5"/>
<feature type="domain" description="MmgE/PrpD N-terminal" evidence="26">
    <location>
        <begin position="977"/>
        <end position="1233"/>
    </location>
</feature>
<organism evidence="28 29">
    <name type="scientific">Erysiphe neolycopersici</name>
    <dbReference type="NCBI Taxonomy" id="212602"/>
    <lineage>
        <taxon>Eukaryota</taxon>
        <taxon>Fungi</taxon>
        <taxon>Dikarya</taxon>
        <taxon>Ascomycota</taxon>
        <taxon>Pezizomycotina</taxon>
        <taxon>Leotiomycetes</taxon>
        <taxon>Erysiphales</taxon>
        <taxon>Erysiphaceae</taxon>
        <taxon>Erysiphe</taxon>
    </lineage>
</organism>
<evidence type="ECO:0000256" key="14">
    <source>
        <dbReference type="ARBA" id="ARBA00023239"/>
    </source>
</evidence>
<keyword evidence="13" id="KW-0325">Glycoprotein</keyword>
<comment type="pathway">
    <text evidence="3">Glycan metabolism; cellulose degradation.</text>
</comment>
<dbReference type="Proteomes" id="UP000286134">
    <property type="component" value="Unassembled WGS sequence"/>
</dbReference>
<dbReference type="EC" id="3.2.1.21" evidence="6"/>
<keyword evidence="15" id="KW-0119">Carbohydrate metabolism</keyword>
<evidence type="ECO:0000256" key="22">
    <source>
        <dbReference type="SAM" id="MobiDB-lite"/>
    </source>
</evidence>
<evidence type="ECO:0000256" key="1">
    <source>
        <dbReference type="ARBA" id="ARBA00000448"/>
    </source>
</evidence>
<comment type="similarity">
    <text evidence="5">Belongs to the PrpD family.</text>
</comment>
<feature type="domain" description="MmgE/PrpD C-terminal" evidence="27">
    <location>
        <begin position="1250"/>
        <end position="1428"/>
    </location>
</feature>
<evidence type="ECO:0000256" key="21">
    <source>
        <dbReference type="ARBA" id="ARBA00041811"/>
    </source>
</evidence>
<keyword evidence="10" id="KW-0735">Signal-anchor</keyword>
<evidence type="ECO:0000256" key="19">
    <source>
        <dbReference type="ARBA" id="ARBA00041269"/>
    </source>
</evidence>
<evidence type="ECO:0000256" key="23">
    <source>
        <dbReference type="SAM" id="Phobius"/>
    </source>
</evidence>
<dbReference type="GO" id="GO:0005886">
    <property type="term" value="C:plasma membrane"/>
    <property type="evidence" value="ECO:0007669"/>
    <property type="project" value="UniProtKB-SubCell"/>
</dbReference>
<dbReference type="SUPFAM" id="SSF51445">
    <property type="entry name" value="(Trans)glycosidases"/>
    <property type="match status" value="1"/>
</dbReference>
<evidence type="ECO:0000259" key="27">
    <source>
        <dbReference type="Pfam" id="PF19305"/>
    </source>
</evidence>
<keyword evidence="8 23" id="KW-0812">Transmembrane</keyword>